<gene>
    <name evidence="1" type="ORF">JI739_19190</name>
</gene>
<reference evidence="1" key="1">
    <citation type="submission" date="2021-01" db="EMBL/GenBank/DDBJ databases">
        <title>Ramlibacter sp. strain AW1 16S ribosomal RNA gene Genome sequencing and assembly.</title>
        <authorList>
            <person name="Kang M."/>
        </authorList>
    </citation>
    <scope>NUCLEOTIDE SEQUENCE</scope>
    <source>
        <strain evidence="1">AW1</strain>
    </source>
</reference>
<keyword evidence="2" id="KW-1185">Reference proteome</keyword>
<organism evidence="1 2">
    <name type="scientific">Ramlibacter aurantiacus</name>
    <dbReference type="NCBI Taxonomy" id="2801330"/>
    <lineage>
        <taxon>Bacteria</taxon>
        <taxon>Pseudomonadati</taxon>
        <taxon>Pseudomonadota</taxon>
        <taxon>Betaproteobacteria</taxon>
        <taxon>Burkholderiales</taxon>
        <taxon>Comamonadaceae</taxon>
        <taxon>Ramlibacter</taxon>
    </lineage>
</organism>
<dbReference type="RefSeq" id="WP_201685557.1">
    <property type="nucleotide sequence ID" value="NZ_JAEQNA010000008.1"/>
</dbReference>
<dbReference type="Pfam" id="PF13711">
    <property type="entry name" value="DUF4160"/>
    <property type="match status" value="1"/>
</dbReference>
<evidence type="ECO:0000313" key="2">
    <source>
        <dbReference type="Proteomes" id="UP000613011"/>
    </source>
</evidence>
<proteinExistence type="predicted"/>
<dbReference type="InterPro" id="IPR025427">
    <property type="entry name" value="DUF4160"/>
</dbReference>
<protein>
    <submittedName>
        <fullName evidence="1">DUF4160 domain-containing protein</fullName>
    </submittedName>
</protein>
<dbReference type="Proteomes" id="UP000613011">
    <property type="component" value="Unassembled WGS sequence"/>
</dbReference>
<evidence type="ECO:0000313" key="1">
    <source>
        <dbReference type="EMBL" id="MBL0422481.1"/>
    </source>
</evidence>
<sequence length="125" mass="14163">MNLDQEVVELQRQLATIDLLSRPSRPTRPGWTEFLVLKRGDLKVKMYQEPGHALPHVHVDYGGRNHVASYSIDPTELLAGNLDRKYERAVTEWIAARRPQLLDVWRAAQLGGETRELIVALAGDP</sequence>
<dbReference type="AlphaFoldDB" id="A0A937D8V5"/>
<name>A0A937D8V5_9BURK</name>
<accession>A0A937D8V5</accession>
<dbReference type="EMBL" id="JAEQNA010000008">
    <property type="protein sequence ID" value="MBL0422481.1"/>
    <property type="molecule type" value="Genomic_DNA"/>
</dbReference>
<comment type="caution">
    <text evidence="1">The sequence shown here is derived from an EMBL/GenBank/DDBJ whole genome shotgun (WGS) entry which is preliminary data.</text>
</comment>